<feature type="region of interest" description="Disordered" evidence="1">
    <location>
        <begin position="211"/>
        <end position="230"/>
    </location>
</feature>
<reference evidence="2 3" key="1">
    <citation type="submission" date="2019-07" db="EMBL/GenBank/DDBJ databases">
        <title>Annotation for the trematode Paragonimus westermani.</title>
        <authorList>
            <person name="Choi Y.-J."/>
        </authorList>
    </citation>
    <scope>NUCLEOTIDE SEQUENCE [LARGE SCALE GENOMIC DNA]</scope>
    <source>
        <strain evidence="2">180907_Pwestermani</strain>
    </source>
</reference>
<feature type="compositionally biased region" description="Low complexity" evidence="1">
    <location>
        <begin position="217"/>
        <end position="230"/>
    </location>
</feature>
<organism evidence="2 3">
    <name type="scientific">Paragonimus westermani</name>
    <dbReference type="NCBI Taxonomy" id="34504"/>
    <lineage>
        <taxon>Eukaryota</taxon>
        <taxon>Metazoa</taxon>
        <taxon>Spiralia</taxon>
        <taxon>Lophotrochozoa</taxon>
        <taxon>Platyhelminthes</taxon>
        <taxon>Trematoda</taxon>
        <taxon>Digenea</taxon>
        <taxon>Plagiorchiida</taxon>
        <taxon>Troglotremata</taxon>
        <taxon>Troglotrematidae</taxon>
        <taxon>Paragonimus</taxon>
    </lineage>
</organism>
<evidence type="ECO:0000256" key="1">
    <source>
        <dbReference type="SAM" id="MobiDB-lite"/>
    </source>
</evidence>
<gene>
    <name evidence="2" type="ORF">P879_00993</name>
</gene>
<dbReference type="Proteomes" id="UP000699462">
    <property type="component" value="Unassembled WGS sequence"/>
</dbReference>
<name>A0A8T0E0B7_9TREM</name>
<comment type="caution">
    <text evidence="2">The sequence shown here is derived from an EMBL/GenBank/DDBJ whole genome shotgun (WGS) entry which is preliminary data.</text>
</comment>
<evidence type="ECO:0000313" key="2">
    <source>
        <dbReference type="EMBL" id="KAF8572211.1"/>
    </source>
</evidence>
<dbReference type="AlphaFoldDB" id="A0A8T0E0B7"/>
<keyword evidence="3" id="KW-1185">Reference proteome</keyword>
<sequence length="261" mass="28885">MASNYTDLANRIVEVGGYYRTHNGTDHQGPAVNHASSLFAMAHRDTLLPESPWQPIRTTYTDALVSSLKAAQLNVSDNPKELTTCLGREFCLQHGFVKSKDFVLYSSVNQTENGTKNLSASMSKQDVLDAVENAVKDALHKVHAFIPGTKTRNLSAVGTGYNRMFRQYCRRALQQYLSRVETAFLFENISIERSSTLQADRPGKRMLTGQTFEGAQSTRSNTSSISSQSVSGSVEQNIKNHQPPLIQLATQHGGIRGWFIS</sequence>
<accession>A0A8T0E0B7</accession>
<evidence type="ECO:0000313" key="3">
    <source>
        <dbReference type="Proteomes" id="UP000699462"/>
    </source>
</evidence>
<dbReference type="OrthoDB" id="10298911at2759"/>
<protein>
    <submittedName>
        <fullName evidence="2">Uncharacterized protein</fullName>
    </submittedName>
</protein>
<dbReference type="EMBL" id="JTDF01000131">
    <property type="protein sequence ID" value="KAF8572211.1"/>
    <property type="molecule type" value="Genomic_DNA"/>
</dbReference>
<proteinExistence type="predicted"/>